<evidence type="ECO:0000256" key="1">
    <source>
        <dbReference type="SAM" id="Phobius"/>
    </source>
</evidence>
<feature type="transmembrane region" description="Helical" evidence="1">
    <location>
        <begin position="169"/>
        <end position="187"/>
    </location>
</feature>
<name>A0ABS6H8J1_9PROT</name>
<keyword evidence="1" id="KW-0472">Membrane</keyword>
<feature type="transmembrane region" description="Helical" evidence="1">
    <location>
        <begin position="142"/>
        <end position="163"/>
    </location>
</feature>
<comment type="caution">
    <text evidence="2">The sequence shown here is derived from an EMBL/GenBank/DDBJ whole genome shotgun (WGS) entry which is preliminary data.</text>
</comment>
<organism evidence="2 3">
    <name type="scientific">Falsiroseomonas oleicola</name>
    <dbReference type="NCBI Taxonomy" id="2801474"/>
    <lineage>
        <taxon>Bacteria</taxon>
        <taxon>Pseudomonadati</taxon>
        <taxon>Pseudomonadota</taxon>
        <taxon>Alphaproteobacteria</taxon>
        <taxon>Acetobacterales</taxon>
        <taxon>Roseomonadaceae</taxon>
        <taxon>Falsiroseomonas</taxon>
    </lineage>
</organism>
<proteinExistence type="predicted"/>
<keyword evidence="3" id="KW-1185">Reference proteome</keyword>
<keyword evidence="1" id="KW-0812">Transmembrane</keyword>
<feature type="transmembrane region" description="Helical" evidence="1">
    <location>
        <begin position="60"/>
        <end position="82"/>
    </location>
</feature>
<dbReference type="RefSeq" id="WP_216876731.1">
    <property type="nucleotide sequence ID" value="NZ_JAERQM010000004.1"/>
</dbReference>
<dbReference type="Proteomes" id="UP000689967">
    <property type="component" value="Unassembled WGS sequence"/>
</dbReference>
<gene>
    <name evidence="2" type="ORF">JJQ90_14925</name>
</gene>
<dbReference type="EMBL" id="JAERQM010000004">
    <property type="protein sequence ID" value="MBU8545011.1"/>
    <property type="molecule type" value="Genomic_DNA"/>
</dbReference>
<accession>A0ABS6H8J1</accession>
<keyword evidence="1" id="KW-1133">Transmembrane helix</keyword>
<evidence type="ECO:0000313" key="3">
    <source>
        <dbReference type="Proteomes" id="UP000689967"/>
    </source>
</evidence>
<evidence type="ECO:0000313" key="2">
    <source>
        <dbReference type="EMBL" id="MBU8545011.1"/>
    </source>
</evidence>
<protein>
    <submittedName>
        <fullName evidence="2">Uncharacterized protein</fullName>
    </submittedName>
</protein>
<sequence length="195" mass="20343">MIDPASGQEVLRQAQTLILGQIDASKSLDLKAMALLQASQAVAVAGLGGGALGFSGQDWLPWWGTVGLLATGGMAAIAALIAGCSLRGSEIAAPALRPATLLEREAQLLPPAQLYLFLAYELDRAIDRNNLAARSAARRFGAALYAAILAPCVGVLAAASLAAPEWRQWIGMVLSAFAALILLRLMIRLFGARHG</sequence>
<reference evidence="2 3" key="1">
    <citation type="submission" date="2021-01" db="EMBL/GenBank/DDBJ databases">
        <title>Roseomonas sp. nov, a bacterium isolated from an oil production mixture in Yumen Oilfield.</title>
        <authorList>
            <person name="Wu D."/>
        </authorList>
    </citation>
    <scope>NUCLEOTIDE SEQUENCE [LARGE SCALE GENOMIC DNA]</scope>
    <source>
        <strain evidence="2 3">ROY-5-3</strain>
    </source>
</reference>